<feature type="transmembrane region" description="Helical" evidence="8">
    <location>
        <begin position="253"/>
        <end position="274"/>
    </location>
</feature>
<keyword evidence="4 8" id="KW-0812">Transmembrane</keyword>
<dbReference type="PROSITE" id="PS50850">
    <property type="entry name" value="MFS"/>
    <property type="match status" value="1"/>
</dbReference>
<dbReference type="SUPFAM" id="SSF103473">
    <property type="entry name" value="MFS general substrate transporter"/>
    <property type="match status" value="1"/>
</dbReference>
<evidence type="ECO:0000256" key="4">
    <source>
        <dbReference type="ARBA" id="ARBA00022692"/>
    </source>
</evidence>
<evidence type="ECO:0000256" key="6">
    <source>
        <dbReference type="ARBA" id="ARBA00023136"/>
    </source>
</evidence>
<dbReference type="InterPro" id="IPR020846">
    <property type="entry name" value="MFS_dom"/>
</dbReference>
<evidence type="ECO:0000313" key="11">
    <source>
        <dbReference type="Proteomes" id="UP001500751"/>
    </source>
</evidence>
<feature type="transmembrane region" description="Helical" evidence="8">
    <location>
        <begin position="161"/>
        <end position="184"/>
    </location>
</feature>
<dbReference type="EMBL" id="BAAAQN010000038">
    <property type="protein sequence ID" value="GAA2044886.1"/>
    <property type="molecule type" value="Genomic_DNA"/>
</dbReference>
<comment type="subcellular location">
    <subcellularLocation>
        <location evidence="1">Cell membrane</location>
        <topology evidence="1">Multi-pass membrane protein</topology>
    </subcellularLocation>
</comment>
<keyword evidence="6 8" id="KW-0472">Membrane</keyword>
<dbReference type="PANTHER" id="PTHR42718:SF39">
    <property type="entry name" value="ACTINORHODIN TRANSPORTER-RELATED"/>
    <property type="match status" value="1"/>
</dbReference>
<dbReference type="Proteomes" id="UP001500751">
    <property type="component" value="Unassembled WGS sequence"/>
</dbReference>
<keyword evidence="3" id="KW-1003">Cell membrane</keyword>
<evidence type="ECO:0000313" key="10">
    <source>
        <dbReference type="EMBL" id="GAA2044886.1"/>
    </source>
</evidence>
<evidence type="ECO:0000259" key="9">
    <source>
        <dbReference type="PROSITE" id="PS50850"/>
    </source>
</evidence>
<dbReference type="InterPro" id="IPR004638">
    <property type="entry name" value="EmrB-like"/>
</dbReference>
<dbReference type="InterPro" id="IPR011701">
    <property type="entry name" value="MFS"/>
</dbReference>
<evidence type="ECO:0000256" key="7">
    <source>
        <dbReference type="SAM" id="MobiDB-lite"/>
    </source>
</evidence>
<dbReference type="RefSeq" id="WP_425559298.1">
    <property type="nucleotide sequence ID" value="NZ_BAAAQN010000038.1"/>
</dbReference>
<proteinExistence type="predicted"/>
<dbReference type="InterPro" id="IPR036259">
    <property type="entry name" value="MFS_trans_sf"/>
</dbReference>
<feature type="transmembrane region" description="Helical" evidence="8">
    <location>
        <begin position="294"/>
        <end position="321"/>
    </location>
</feature>
<feature type="region of interest" description="Disordered" evidence="7">
    <location>
        <begin position="1"/>
        <end position="30"/>
    </location>
</feature>
<comment type="caution">
    <text evidence="10">The sequence shown here is derived from an EMBL/GenBank/DDBJ whole genome shotgun (WGS) entry which is preliminary data.</text>
</comment>
<sequence length="592" mass="62904">MASNTEPDIRPDTENPDREGPEHTGEITNPDPKRWLALAVILSAAFMDLLDVTIVNVAIPSIQSQMKAGYSAIQWITAGYALAFAVVLITGGRLGDIYGRKRLFLIGMTGFTIASALCGFAATPGMLIGARVFQGGMAALMVPQVMAIIHVTFPANERGKVMGMFGGIVGSAAVAGPIVGGLLVQWNLAGLHWRPIFLVNLPVGIFGLIVAFRVISESRAPHATKLDLPGVGLSVVGLFMLVFPLMQGRDLDWPLWGWLMMAAAVPVLVGLVFYERAKGRRGASPLVELSLFQFRSFASGILTNLTFATTLGVFFLVWALYMQLGLGWTPLHAGLTGIPFSIGVSAAAGMSVQFLVPKFGRKVVQFGVLLMGGGLVLYIEMAKSLDLSFASWQMALPLLITGIGMGLVVAPIFDLILTDVPLRDAGSASGLLNTSQQLGQAFGIALTALVFFNMMGTHATKAVDDMKPDVTRALVAAGVPANQTDQIFAGFKQCTVDHAQEKDPSDTPASCRPQPGQDPKVGAVLQAQGAKAAQHTMVEGYETTLWFVAGGQFVVFLLMFFLPKNVRAKDARKGAEGTDADGAEDVAPVFAH</sequence>
<dbReference type="PRINTS" id="PR01036">
    <property type="entry name" value="TCRTETB"/>
</dbReference>
<evidence type="ECO:0000256" key="2">
    <source>
        <dbReference type="ARBA" id="ARBA00022448"/>
    </source>
</evidence>
<name>A0ABP5GEB2_9ACTN</name>
<dbReference type="CDD" id="cd17321">
    <property type="entry name" value="MFS_MMR_MDR_like"/>
    <property type="match status" value="1"/>
</dbReference>
<protein>
    <recommendedName>
        <fullName evidence="9">Major facilitator superfamily (MFS) profile domain-containing protein</fullName>
    </recommendedName>
</protein>
<evidence type="ECO:0000256" key="3">
    <source>
        <dbReference type="ARBA" id="ARBA00022475"/>
    </source>
</evidence>
<evidence type="ECO:0000256" key="1">
    <source>
        <dbReference type="ARBA" id="ARBA00004651"/>
    </source>
</evidence>
<evidence type="ECO:0000256" key="8">
    <source>
        <dbReference type="SAM" id="Phobius"/>
    </source>
</evidence>
<feature type="transmembrane region" description="Helical" evidence="8">
    <location>
        <begin position="394"/>
        <end position="417"/>
    </location>
</feature>
<accession>A0ABP5GEB2</accession>
<reference evidence="11" key="1">
    <citation type="journal article" date="2019" name="Int. J. Syst. Evol. Microbiol.">
        <title>The Global Catalogue of Microorganisms (GCM) 10K type strain sequencing project: providing services to taxonomists for standard genome sequencing and annotation.</title>
        <authorList>
            <consortium name="The Broad Institute Genomics Platform"/>
            <consortium name="The Broad Institute Genome Sequencing Center for Infectious Disease"/>
            <person name="Wu L."/>
            <person name="Ma J."/>
        </authorList>
    </citation>
    <scope>NUCLEOTIDE SEQUENCE [LARGE SCALE GENOMIC DNA]</scope>
    <source>
        <strain evidence="11">JCM 16014</strain>
    </source>
</reference>
<organism evidence="10 11">
    <name type="scientific">Catenulispora yoronensis</name>
    <dbReference type="NCBI Taxonomy" id="450799"/>
    <lineage>
        <taxon>Bacteria</taxon>
        <taxon>Bacillati</taxon>
        <taxon>Actinomycetota</taxon>
        <taxon>Actinomycetes</taxon>
        <taxon>Catenulisporales</taxon>
        <taxon>Catenulisporaceae</taxon>
        <taxon>Catenulispora</taxon>
    </lineage>
</organism>
<keyword evidence="11" id="KW-1185">Reference proteome</keyword>
<feature type="transmembrane region" description="Helical" evidence="8">
    <location>
        <begin position="35"/>
        <end position="59"/>
    </location>
</feature>
<feature type="compositionally biased region" description="Basic and acidic residues" evidence="7">
    <location>
        <begin position="7"/>
        <end position="25"/>
    </location>
</feature>
<feature type="transmembrane region" description="Helical" evidence="8">
    <location>
        <begin position="438"/>
        <end position="456"/>
    </location>
</feature>
<gene>
    <name evidence="10" type="ORF">GCM10009839_55830</name>
</gene>
<dbReference type="NCBIfam" id="TIGR00711">
    <property type="entry name" value="efflux_EmrB"/>
    <property type="match status" value="1"/>
</dbReference>
<feature type="transmembrane region" description="Helical" evidence="8">
    <location>
        <begin position="333"/>
        <end position="356"/>
    </location>
</feature>
<dbReference type="Gene3D" id="1.20.1720.10">
    <property type="entry name" value="Multidrug resistance protein D"/>
    <property type="match status" value="1"/>
</dbReference>
<keyword evidence="2" id="KW-0813">Transport</keyword>
<evidence type="ECO:0000256" key="5">
    <source>
        <dbReference type="ARBA" id="ARBA00022989"/>
    </source>
</evidence>
<feature type="transmembrane region" description="Helical" evidence="8">
    <location>
        <begin position="71"/>
        <end position="91"/>
    </location>
</feature>
<feature type="transmembrane region" description="Helical" evidence="8">
    <location>
        <begin position="128"/>
        <end position="149"/>
    </location>
</feature>
<feature type="domain" description="Major facilitator superfamily (MFS) profile" evidence="9">
    <location>
        <begin position="37"/>
        <end position="567"/>
    </location>
</feature>
<feature type="transmembrane region" description="Helical" evidence="8">
    <location>
        <begin position="363"/>
        <end position="382"/>
    </location>
</feature>
<feature type="transmembrane region" description="Helical" evidence="8">
    <location>
        <begin position="228"/>
        <end position="247"/>
    </location>
</feature>
<dbReference type="Pfam" id="PF07690">
    <property type="entry name" value="MFS_1"/>
    <property type="match status" value="1"/>
</dbReference>
<feature type="transmembrane region" description="Helical" evidence="8">
    <location>
        <begin position="196"/>
        <end position="216"/>
    </location>
</feature>
<dbReference type="PANTHER" id="PTHR42718">
    <property type="entry name" value="MAJOR FACILITATOR SUPERFAMILY MULTIDRUG TRANSPORTER MFSC"/>
    <property type="match status" value="1"/>
</dbReference>
<feature type="transmembrane region" description="Helical" evidence="8">
    <location>
        <begin position="103"/>
        <end position="122"/>
    </location>
</feature>
<feature type="transmembrane region" description="Helical" evidence="8">
    <location>
        <begin position="545"/>
        <end position="563"/>
    </location>
</feature>
<dbReference type="Gene3D" id="1.20.1250.20">
    <property type="entry name" value="MFS general substrate transporter like domains"/>
    <property type="match status" value="1"/>
</dbReference>
<feature type="region of interest" description="Disordered" evidence="7">
    <location>
        <begin position="498"/>
        <end position="520"/>
    </location>
</feature>
<keyword evidence="5 8" id="KW-1133">Transmembrane helix</keyword>